<keyword evidence="3" id="KW-1185">Reference proteome</keyword>
<name>A0A8S1TB88_9CILI</name>
<accession>A0A8S1TB88</accession>
<dbReference type="AlphaFoldDB" id="A0A8S1TB88"/>
<organism evidence="2 3">
    <name type="scientific">Paramecium pentaurelia</name>
    <dbReference type="NCBI Taxonomy" id="43138"/>
    <lineage>
        <taxon>Eukaryota</taxon>
        <taxon>Sar</taxon>
        <taxon>Alveolata</taxon>
        <taxon>Ciliophora</taxon>
        <taxon>Intramacronucleata</taxon>
        <taxon>Oligohymenophorea</taxon>
        <taxon>Peniculida</taxon>
        <taxon>Parameciidae</taxon>
        <taxon>Paramecium</taxon>
    </lineage>
</organism>
<protein>
    <submittedName>
        <fullName evidence="2">Uncharacterized protein</fullName>
    </submittedName>
</protein>
<feature type="region of interest" description="Disordered" evidence="1">
    <location>
        <begin position="1"/>
        <end position="61"/>
    </location>
</feature>
<proteinExistence type="predicted"/>
<comment type="caution">
    <text evidence="2">The sequence shown here is derived from an EMBL/GenBank/DDBJ whole genome shotgun (WGS) entry which is preliminary data.</text>
</comment>
<dbReference type="EMBL" id="CAJJDO010000018">
    <property type="protein sequence ID" value="CAD8148469.1"/>
    <property type="molecule type" value="Genomic_DNA"/>
</dbReference>
<reference evidence="2" key="1">
    <citation type="submission" date="2021-01" db="EMBL/GenBank/DDBJ databases">
        <authorList>
            <consortium name="Genoscope - CEA"/>
            <person name="William W."/>
        </authorList>
    </citation>
    <scope>NUCLEOTIDE SEQUENCE</scope>
</reference>
<gene>
    <name evidence="2" type="ORF">PPENT_87.1.T0180081</name>
</gene>
<feature type="compositionally biased region" description="Polar residues" evidence="1">
    <location>
        <begin position="1"/>
        <end position="20"/>
    </location>
</feature>
<dbReference type="Proteomes" id="UP000689195">
    <property type="component" value="Unassembled WGS sequence"/>
</dbReference>
<sequence length="229" mass="26371">MGATCSNSCCTNDQEINSKGGNDKQEVVLSKNKSLKESQQRNNKETERFNADNDQGKSDASIGSMKKENLLIQSTIGKMQRVQLEGMDLIHLEITFSDGFLFIFQNLLLRIIKFIIRQNINYILLIKMGQICKLPSTPELKMNSDSNHMKQITHEEEVQYEEQENKISEQNQSFFPGNQLSMQLSCTPEFSLPPQQNKLISQQDSQYTPEFLAISQPFQQQMNIYQQQF</sequence>
<evidence type="ECO:0000256" key="1">
    <source>
        <dbReference type="SAM" id="MobiDB-lite"/>
    </source>
</evidence>
<evidence type="ECO:0000313" key="2">
    <source>
        <dbReference type="EMBL" id="CAD8148469.1"/>
    </source>
</evidence>
<feature type="compositionally biased region" description="Basic and acidic residues" evidence="1">
    <location>
        <begin position="34"/>
        <end position="57"/>
    </location>
</feature>
<evidence type="ECO:0000313" key="3">
    <source>
        <dbReference type="Proteomes" id="UP000689195"/>
    </source>
</evidence>